<sequence>MRLLRLFILAFGMLGGLAGLNATAQAAPLPVSPITGQSAEAPLVAKAYYYGYRRHYWRPRVYYRPVYWRPRHYYRRHYWRPRPYYRRHYWRPRPYWHRRHHWHRRHFWHRRFY</sequence>
<organism evidence="2 3">
    <name type="scientific">Methylorubrum rhodinum</name>
    <dbReference type="NCBI Taxonomy" id="29428"/>
    <lineage>
        <taxon>Bacteria</taxon>
        <taxon>Pseudomonadati</taxon>
        <taxon>Pseudomonadota</taxon>
        <taxon>Alphaproteobacteria</taxon>
        <taxon>Hyphomicrobiales</taxon>
        <taxon>Methylobacteriaceae</taxon>
        <taxon>Methylorubrum</taxon>
    </lineage>
</organism>
<name>A0A840ZIF8_9HYPH</name>
<evidence type="ECO:0000313" key="2">
    <source>
        <dbReference type="EMBL" id="MBB5756643.1"/>
    </source>
</evidence>
<accession>A0A840ZIF8</accession>
<dbReference type="RefSeq" id="WP_183566793.1">
    <property type="nucleotide sequence ID" value="NZ_JACHOP010000004.1"/>
</dbReference>
<reference evidence="2 3" key="1">
    <citation type="submission" date="2020-08" db="EMBL/GenBank/DDBJ databases">
        <title>Genomic Encyclopedia of Type Strains, Phase IV (KMG-IV): sequencing the most valuable type-strain genomes for metagenomic binning, comparative biology and taxonomic classification.</title>
        <authorList>
            <person name="Goeker M."/>
        </authorList>
    </citation>
    <scope>NUCLEOTIDE SEQUENCE [LARGE SCALE GENOMIC DNA]</scope>
    <source>
        <strain evidence="2 3">DSM 2163</strain>
    </source>
</reference>
<evidence type="ECO:0000313" key="3">
    <source>
        <dbReference type="Proteomes" id="UP000583454"/>
    </source>
</evidence>
<keyword evidence="1" id="KW-0732">Signal</keyword>
<keyword evidence="3" id="KW-1185">Reference proteome</keyword>
<dbReference type="Proteomes" id="UP000583454">
    <property type="component" value="Unassembled WGS sequence"/>
</dbReference>
<dbReference type="AlphaFoldDB" id="A0A840ZIF8"/>
<gene>
    <name evidence="2" type="ORF">HNR00_001343</name>
</gene>
<feature type="signal peptide" evidence="1">
    <location>
        <begin position="1"/>
        <end position="26"/>
    </location>
</feature>
<protein>
    <submittedName>
        <fullName evidence="2">Uncharacterized protein</fullName>
    </submittedName>
</protein>
<feature type="chain" id="PRO_5032836378" evidence="1">
    <location>
        <begin position="27"/>
        <end position="113"/>
    </location>
</feature>
<evidence type="ECO:0000256" key="1">
    <source>
        <dbReference type="SAM" id="SignalP"/>
    </source>
</evidence>
<dbReference type="EMBL" id="JACHOP010000004">
    <property type="protein sequence ID" value="MBB5756643.1"/>
    <property type="molecule type" value="Genomic_DNA"/>
</dbReference>
<comment type="caution">
    <text evidence="2">The sequence shown here is derived from an EMBL/GenBank/DDBJ whole genome shotgun (WGS) entry which is preliminary data.</text>
</comment>
<proteinExistence type="predicted"/>